<name>A0A5C3PN00_9APHY</name>
<organism evidence="2 3">
    <name type="scientific">Polyporus arcularius HHB13444</name>
    <dbReference type="NCBI Taxonomy" id="1314778"/>
    <lineage>
        <taxon>Eukaryota</taxon>
        <taxon>Fungi</taxon>
        <taxon>Dikarya</taxon>
        <taxon>Basidiomycota</taxon>
        <taxon>Agaricomycotina</taxon>
        <taxon>Agaricomycetes</taxon>
        <taxon>Polyporales</taxon>
        <taxon>Polyporaceae</taxon>
        <taxon>Polyporus</taxon>
    </lineage>
</organism>
<feature type="region of interest" description="Disordered" evidence="1">
    <location>
        <begin position="1"/>
        <end position="125"/>
    </location>
</feature>
<dbReference type="Proteomes" id="UP000308197">
    <property type="component" value="Unassembled WGS sequence"/>
</dbReference>
<gene>
    <name evidence="2" type="ORF">K466DRAFT_340831</name>
</gene>
<reference evidence="2 3" key="1">
    <citation type="journal article" date="2019" name="Nat. Ecol. Evol.">
        <title>Megaphylogeny resolves global patterns of mushroom evolution.</title>
        <authorList>
            <person name="Varga T."/>
            <person name="Krizsan K."/>
            <person name="Foldi C."/>
            <person name="Dima B."/>
            <person name="Sanchez-Garcia M."/>
            <person name="Sanchez-Ramirez S."/>
            <person name="Szollosi G.J."/>
            <person name="Szarkandi J.G."/>
            <person name="Papp V."/>
            <person name="Albert L."/>
            <person name="Andreopoulos W."/>
            <person name="Angelini C."/>
            <person name="Antonin V."/>
            <person name="Barry K.W."/>
            <person name="Bougher N.L."/>
            <person name="Buchanan P."/>
            <person name="Buyck B."/>
            <person name="Bense V."/>
            <person name="Catcheside P."/>
            <person name="Chovatia M."/>
            <person name="Cooper J."/>
            <person name="Damon W."/>
            <person name="Desjardin D."/>
            <person name="Finy P."/>
            <person name="Geml J."/>
            <person name="Haridas S."/>
            <person name="Hughes K."/>
            <person name="Justo A."/>
            <person name="Karasinski D."/>
            <person name="Kautmanova I."/>
            <person name="Kiss B."/>
            <person name="Kocsube S."/>
            <person name="Kotiranta H."/>
            <person name="LaButti K.M."/>
            <person name="Lechner B.E."/>
            <person name="Liimatainen K."/>
            <person name="Lipzen A."/>
            <person name="Lukacs Z."/>
            <person name="Mihaltcheva S."/>
            <person name="Morgado L.N."/>
            <person name="Niskanen T."/>
            <person name="Noordeloos M.E."/>
            <person name="Ohm R.A."/>
            <person name="Ortiz-Santana B."/>
            <person name="Ovrebo C."/>
            <person name="Racz N."/>
            <person name="Riley R."/>
            <person name="Savchenko A."/>
            <person name="Shiryaev A."/>
            <person name="Soop K."/>
            <person name="Spirin V."/>
            <person name="Szebenyi C."/>
            <person name="Tomsovsky M."/>
            <person name="Tulloss R.E."/>
            <person name="Uehling J."/>
            <person name="Grigoriev I.V."/>
            <person name="Vagvolgyi C."/>
            <person name="Papp T."/>
            <person name="Martin F.M."/>
            <person name="Miettinen O."/>
            <person name="Hibbett D.S."/>
            <person name="Nagy L.G."/>
        </authorList>
    </citation>
    <scope>NUCLEOTIDE SEQUENCE [LARGE SCALE GENOMIC DNA]</scope>
    <source>
        <strain evidence="2 3">HHB13444</strain>
    </source>
</reference>
<evidence type="ECO:0000313" key="2">
    <source>
        <dbReference type="EMBL" id="TFK91154.1"/>
    </source>
</evidence>
<evidence type="ECO:0000313" key="3">
    <source>
        <dbReference type="Proteomes" id="UP000308197"/>
    </source>
</evidence>
<dbReference type="InParanoid" id="A0A5C3PN00"/>
<keyword evidence="3" id="KW-1185">Reference proteome</keyword>
<protein>
    <submittedName>
        <fullName evidence="2">Uncharacterized protein</fullName>
    </submittedName>
</protein>
<feature type="compositionally biased region" description="Acidic residues" evidence="1">
    <location>
        <begin position="112"/>
        <end position="125"/>
    </location>
</feature>
<dbReference type="EMBL" id="ML211027">
    <property type="protein sequence ID" value="TFK91154.1"/>
    <property type="molecule type" value="Genomic_DNA"/>
</dbReference>
<feature type="compositionally biased region" description="Polar residues" evidence="1">
    <location>
        <begin position="80"/>
        <end position="94"/>
    </location>
</feature>
<proteinExistence type="predicted"/>
<dbReference type="AlphaFoldDB" id="A0A5C3PN00"/>
<sequence>MADSDEEFWNPTSASHLPLVPRPNPSDSFDSESESNLNDRSSTRKRSRTAKRTSERGVGTAGTATRKSPPHPYAPPARNSAATPFSPRQFSRTNSSSSSGPDNGLAPLSADSDTENDAADVEASE</sequence>
<evidence type="ECO:0000256" key="1">
    <source>
        <dbReference type="SAM" id="MobiDB-lite"/>
    </source>
</evidence>
<accession>A0A5C3PN00</accession>